<dbReference type="AlphaFoldDB" id="A0A2S4KZS8"/>
<dbReference type="EMBL" id="PKSG01000422">
    <property type="protein sequence ID" value="POR35683.1"/>
    <property type="molecule type" value="Genomic_DNA"/>
</dbReference>
<proteinExistence type="predicted"/>
<name>A0A2S4KZS8_9HYPO</name>
<dbReference type="Proteomes" id="UP000237481">
    <property type="component" value="Unassembled WGS sequence"/>
</dbReference>
<reference evidence="1 2" key="1">
    <citation type="submission" date="2018-01" db="EMBL/GenBank/DDBJ databases">
        <title>Harnessing the power of phylogenomics to disentangle the directionality and signatures of interkingdom host jumping in the parasitic fungal genus Tolypocladium.</title>
        <authorList>
            <person name="Quandt C.A."/>
            <person name="Patterson W."/>
            <person name="Spatafora J.W."/>
        </authorList>
    </citation>
    <scope>NUCLEOTIDE SEQUENCE [LARGE SCALE GENOMIC DNA]</scope>
    <source>
        <strain evidence="1 2">NRBC 100945</strain>
    </source>
</reference>
<sequence length="169" mass="19141">MATIIDSITLPDISPLDDQPDNPIELTAWSLAKVAVTRSQRVASIQNDSQPKRLLQLRPIPKHSRKERQRLDLSRIQNVEAVIIFIYGDEPAEPYRIQSGTCANCAYSSRARQCSFHHTYQAQQEDRQLTTDTLRTITAEQWRAIGGALSQWSEAQAQKAERRSDHTGT</sequence>
<gene>
    <name evidence="1" type="ORF">TPAR_04122</name>
</gene>
<protein>
    <submittedName>
        <fullName evidence="1">Uncharacterized protein</fullName>
    </submittedName>
</protein>
<dbReference type="OrthoDB" id="5038475at2759"/>
<accession>A0A2S4KZS8</accession>
<organism evidence="1 2">
    <name type="scientific">Tolypocladium paradoxum</name>
    <dbReference type="NCBI Taxonomy" id="94208"/>
    <lineage>
        <taxon>Eukaryota</taxon>
        <taxon>Fungi</taxon>
        <taxon>Dikarya</taxon>
        <taxon>Ascomycota</taxon>
        <taxon>Pezizomycotina</taxon>
        <taxon>Sordariomycetes</taxon>
        <taxon>Hypocreomycetidae</taxon>
        <taxon>Hypocreales</taxon>
        <taxon>Ophiocordycipitaceae</taxon>
        <taxon>Tolypocladium</taxon>
    </lineage>
</organism>
<comment type="caution">
    <text evidence="1">The sequence shown here is derived from an EMBL/GenBank/DDBJ whole genome shotgun (WGS) entry which is preliminary data.</text>
</comment>
<keyword evidence="2" id="KW-1185">Reference proteome</keyword>
<evidence type="ECO:0000313" key="2">
    <source>
        <dbReference type="Proteomes" id="UP000237481"/>
    </source>
</evidence>
<evidence type="ECO:0000313" key="1">
    <source>
        <dbReference type="EMBL" id="POR35683.1"/>
    </source>
</evidence>